<protein>
    <submittedName>
        <fullName evidence="3">Putative secreted protein</fullName>
    </submittedName>
</protein>
<evidence type="ECO:0000256" key="1">
    <source>
        <dbReference type="SAM" id="MobiDB-lite"/>
    </source>
</evidence>
<keyword evidence="2" id="KW-0812">Transmembrane</keyword>
<feature type="region of interest" description="Disordered" evidence="1">
    <location>
        <begin position="41"/>
        <end position="69"/>
    </location>
</feature>
<proteinExistence type="predicted"/>
<name>A0A2M4D637_ANODA</name>
<evidence type="ECO:0000313" key="3">
    <source>
        <dbReference type="EMBL" id="MBW72961.1"/>
    </source>
</evidence>
<keyword evidence="2" id="KW-1133">Transmembrane helix</keyword>
<dbReference type="EMBL" id="GGFL01008783">
    <property type="protein sequence ID" value="MBW72961.1"/>
    <property type="molecule type" value="Transcribed_RNA"/>
</dbReference>
<sequence>MHDFVSWFFVFAVCIFVATLRWAIAFAIHGIAYRAICMPSAQKKNRTKERRSDRCDLQKQQQDDKAVRR</sequence>
<accession>A0A2M4D637</accession>
<feature type="transmembrane region" description="Helical" evidence="2">
    <location>
        <begin position="6"/>
        <end position="36"/>
    </location>
</feature>
<feature type="compositionally biased region" description="Basic and acidic residues" evidence="1">
    <location>
        <begin position="50"/>
        <end position="69"/>
    </location>
</feature>
<evidence type="ECO:0000256" key="2">
    <source>
        <dbReference type="SAM" id="Phobius"/>
    </source>
</evidence>
<reference evidence="3" key="1">
    <citation type="submission" date="2018-01" db="EMBL/GenBank/DDBJ databases">
        <title>An insight into the sialome of Amazonian anophelines.</title>
        <authorList>
            <person name="Ribeiro J.M."/>
            <person name="Scarpassa V."/>
            <person name="Calvo E."/>
        </authorList>
    </citation>
    <scope>NUCLEOTIDE SEQUENCE</scope>
</reference>
<dbReference type="AlphaFoldDB" id="A0A2M4D637"/>
<keyword evidence="2" id="KW-0472">Membrane</keyword>
<organism evidence="3">
    <name type="scientific">Anopheles darlingi</name>
    <name type="common">Mosquito</name>
    <dbReference type="NCBI Taxonomy" id="43151"/>
    <lineage>
        <taxon>Eukaryota</taxon>
        <taxon>Metazoa</taxon>
        <taxon>Ecdysozoa</taxon>
        <taxon>Arthropoda</taxon>
        <taxon>Hexapoda</taxon>
        <taxon>Insecta</taxon>
        <taxon>Pterygota</taxon>
        <taxon>Neoptera</taxon>
        <taxon>Endopterygota</taxon>
        <taxon>Diptera</taxon>
        <taxon>Nematocera</taxon>
        <taxon>Culicoidea</taxon>
        <taxon>Culicidae</taxon>
        <taxon>Anophelinae</taxon>
        <taxon>Anopheles</taxon>
    </lineage>
</organism>